<gene>
    <name evidence="1" type="ORF">FIV42_15405</name>
</gene>
<evidence type="ECO:0000313" key="2">
    <source>
        <dbReference type="Proteomes" id="UP000315995"/>
    </source>
</evidence>
<dbReference type="RefSeq" id="WP_141198556.1">
    <property type="nucleotide sequence ID" value="NZ_CP041186.1"/>
</dbReference>
<accession>A0A4Y6PVD5</accession>
<proteinExistence type="predicted"/>
<accession>A0A5B8Y662</accession>
<protein>
    <submittedName>
        <fullName evidence="1">Uncharacterized protein</fullName>
    </submittedName>
</protein>
<evidence type="ECO:0000313" key="1">
    <source>
        <dbReference type="EMBL" id="QDG52079.1"/>
    </source>
</evidence>
<dbReference type="AlphaFoldDB" id="A0A4Y6PVD5"/>
<organism evidence="1 2">
    <name type="scientific">Persicimonas caeni</name>
    <dbReference type="NCBI Taxonomy" id="2292766"/>
    <lineage>
        <taxon>Bacteria</taxon>
        <taxon>Deltaproteobacteria</taxon>
        <taxon>Bradymonadales</taxon>
        <taxon>Bradymonadaceae</taxon>
        <taxon>Persicimonas</taxon>
    </lineage>
</organism>
<dbReference type="Proteomes" id="UP000315995">
    <property type="component" value="Chromosome"/>
</dbReference>
<keyword evidence="2" id="KW-1185">Reference proteome</keyword>
<dbReference type="EMBL" id="CP041186">
    <property type="protein sequence ID" value="QDG52079.1"/>
    <property type="molecule type" value="Genomic_DNA"/>
</dbReference>
<reference evidence="1 2" key="1">
    <citation type="submission" date="2019-06" db="EMBL/GenBank/DDBJ databases">
        <title>Persicimonas caeni gen. nov., sp. nov., a predatory bacterium isolated from solar saltern.</title>
        <authorList>
            <person name="Wang S."/>
        </authorList>
    </citation>
    <scope>NUCLEOTIDE SEQUENCE [LARGE SCALE GENOMIC DNA]</scope>
    <source>
        <strain evidence="1 2">YN101</strain>
    </source>
</reference>
<sequence>MQYTHEDYVKYEYVSHHICALLGVDDATQRKLRLDERMLILLGELLSGEDANHLLAEARRLYLSGHRDVEDFVRQFADVVAKLENQRRGE</sequence>
<name>A0A4Y6PVD5_PERCE</name>